<organism evidence="2 3">
    <name type="scientific">Xylaria multiplex</name>
    <dbReference type="NCBI Taxonomy" id="323545"/>
    <lineage>
        <taxon>Eukaryota</taxon>
        <taxon>Fungi</taxon>
        <taxon>Dikarya</taxon>
        <taxon>Ascomycota</taxon>
        <taxon>Pezizomycotina</taxon>
        <taxon>Sordariomycetes</taxon>
        <taxon>Xylariomycetidae</taxon>
        <taxon>Xylariales</taxon>
        <taxon>Xylariaceae</taxon>
        <taxon>Xylaria</taxon>
    </lineage>
</organism>
<dbReference type="EMBL" id="WUBL01000276">
    <property type="protein sequence ID" value="KAF2962779.1"/>
    <property type="molecule type" value="Genomic_DNA"/>
</dbReference>
<protein>
    <submittedName>
        <fullName evidence="2">Uncharacterized protein</fullName>
    </submittedName>
</protein>
<dbReference type="OrthoDB" id="4776069at2759"/>
<reference evidence="2 3" key="1">
    <citation type="submission" date="2019-12" db="EMBL/GenBank/DDBJ databases">
        <title>Draft genome sequence of the ascomycete Xylaria multiplex DSM 110363.</title>
        <authorList>
            <person name="Buettner E."/>
            <person name="Kellner H."/>
        </authorList>
    </citation>
    <scope>NUCLEOTIDE SEQUENCE [LARGE SCALE GENOMIC DNA]</scope>
    <source>
        <strain evidence="2 3">DSM 110363</strain>
    </source>
</reference>
<evidence type="ECO:0000313" key="2">
    <source>
        <dbReference type="EMBL" id="KAF2962779.1"/>
    </source>
</evidence>
<name>A0A7C8ISD0_9PEZI</name>
<comment type="caution">
    <text evidence="2">The sequence shown here is derived from an EMBL/GenBank/DDBJ whole genome shotgun (WGS) entry which is preliminary data.</text>
</comment>
<feature type="region of interest" description="Disordered" evidence="1">
    <location>
        <begin position="145"/>
        <end position="167"/>
    </location>
</feature>
<proteinExistence type="predicted"/>
<evidence type="ECO:0000256" key="1">
    <source>
        <dbReference type="SAM" id="MobiDB-lite"/>
    </source>
</evidence>
<gene>
    <name evidence="2" type="ORF">GQX73_g10795</name>
</gene>
<accession>A0A7C8ISD0</accession>
<dbReference type="Proteomes" id="UP000481858">
    <property type="component" value="Unassembled WGS sequence"/>
</dbReference>
<keyword evidence="3" id="KW-1185">Reference proteome</keyword>
<dbReference type="InParanoid" id="A0A7C8ISD0"/>
<dbReference type="AlphaFoldDB" id="A0A7C8ISD0"/>
<sequence>MDRLVHALVALAIPGPGPIPRGSFPGSFPGSFQEPMGEPIILPGSITTTATTGTYDKFVPALTIPTPPATATAAIEPDKRTVENNDKHRPNSNECTPGDRACLWSLDEILFCNDDHQWVSYSSCQAGTFCHRLHMVCVPIVTDPPPKSVHKETRTQSLGNGPRGDASQCKEGDRRCNADFNRVDRCNSGSDWVTYHDCRKAEFCDDRIFECLPYTLPDPTSAIPGIDCVSNGTAPKTV</sequence>
<evidence type="ECO:0000313" key="3">
    <source>
        <dbReference type="Proteomes" id="UP000481858"/>
    </source>
</evidence>